<comment type="caution">
    <text evidence="2">The sequence shown here is derived from an EMBL/GenBank/DDBJ whole genome shotgun (WGS) entry which is preliminary data.</text>
</comment>
<dbReference type="InterPro" id="IPR016461">
    <property type="entry name" value="COMT-like"/>
</dbReference>
<evidence type="ECO:0000313" key="3">
    <source>
        <dbReference type="Proteomes" id="UP000467840"/>
    </source>
</evidence>
<dbReference type="InterPro" id="IPR036390">
    <property type="entry name" value="WH_DNA-bd_sf"/>
</dbReference>
<dbReference type="GO" id="GO:0008168">
    <property type="term" value="F:methyltransferase activity"/>
    <property type="evidence" value="ECO:0007669"/>
    <property type="project" value="InterPro"/>
</dbReference>
<keyword evidence="3" id="KW-1185">Reference proteome</keyword>
<dbReference type="GO" id="GO:0046983">
    <property type="term" value="F:protein dimerization activity"/>
    <property type="evidence" value="ECO:0007669"/>
    <property type="project" value="InterPro"/>
</dbReference>
<dbReference type="SUPFAM" id="SSF46785">
    <property type="entry name" value="Winged helix' DNA-binding domain"/>
    <property type="match status" value="1"/>
</dbReference>
<proteinExistence type="predicted"/>
<name>A0A6A6K397_HEVBR</name>
<dbReference type="Pfam" id="PF08100">
    <property type="entry name" value="Dimerisation"/>
    <property type="match status" value="1"/>
</dbReference>
<dbReference type="Gene3D" id="1.10.10.10">
    <property type="entry name" value="Winged helix-like DNA-binding domain superfamily/Winged helix DNA-binding domain"/>
    <property type="match status" value="1"/>
</dbReference>
<dbReference type="PANTHER" id="PTHR11746">
    <property type="entry name" value="O-METHYLTRANSFERASE"/>
    <property type="match status" value="1"/>
</dbReference>
<sequence length="154" mass="17789">MDDLASKEQTRWTYLRGPRRDGSARSHEFAISHEVELGIPDIIHSHGQPMTLSELISALQIHPSKSHHVYRLMRILVHSGFFSLQKLDDNRQSPRRRLLAYPILSLLLKDNPQSARPYLLAVLDPILTKPWHFMSSWFQNDDPTPFSIAHGKTF</sequence>
<accession>A0A6A6K397</accession>
<protein>
    <recommendedName>
        <fullName evidence="1">O-methyltransferase dimerisation domain-containing protein</fullName>
    </recommendedName>
</protein>
<evidence type="ECO:0000313" key="2">
    <source>
        <dbReference type="EMBL" id="KAF2283280.1"/>
    </source>
</evidence>
<evidence type="ECO:0000259" key="1">
    <source>
        <dbReference type="Pfam" id="PF08100"/>
    </source>
</evidence>
<organism evidence="2 3">
    <name type="scientific">Hevea brasiliensis</name>
    <name type="common">Para rubber tree</name>
    <name type="synonym">Siphonia brasiliensis</name>
    <dbReference type="NCBI Taxonomy" id="3981"/>
    <lineage>
        <taxon>Eukaryota</taxon>
        <taxon>Viridiplantae</taxon>
        <taxon>Streptophyta</taxon>
        <taxon>Embryophyta</taxon>
        <taxon>Tracheophyta</taxon>
        <taxon>Spermatophyta</taxon>
        <taxon>Magnoliopsida</taxon>
        <taxon>eudicotyledons</taxon>
        <taxon>Gunneridae</taxon>
        <taxon>Pentapetalae</taxon>
        <taxon>rosids</taxon>
        <taxon>fabids</taxon>
        <taxon>Malpighiales</taxon>
        <taxon>Euphorbiaceae</taxon>
        <taxon>Crotonoideae</taxon>
        <taxon>Micrandreae</taxon>
        <taxon>Hevea</taxon>
    </lineage>
</organism>
<dbReference type="PROSITE" id="PS51683">
    <property type="entry name" value="SAM_OMT_II"/>
    <property type="match status" value="1"/>
</dbReference>
<feature type="domain" description="O-methyltransferase dimerisation" evidence="1">
    <location>
        <begin position="35"/>
        <end position="90"/>
    </location>
</feature>
<dbReference type="InterPro" id="IPR012967">
    <property type="entry name" value="COMT_dimerisation"/>
</dbReference>
<gene>
    <name evidence="2" type="ORF">GH714_043637</name>
</gene>
<reference evidence="2 3" key="1">
    <citation type="journal article" date="2020" name="Mol. Plant">
        <title>The Chromosome-Based Rubber Tree Genome Provides New Insights into Spurge Genome Evolution and Rubber Biosynthesis.</title>
        <authorList>
            <person name="Liu J."/>
            <person name="Shi C."/>
            <person name="Shi C.C."/>
            <person name="Li W."/>
            <person name="Zhang Q.J."/>
            <person name="Zhang Y."/>
            <person name="Li K."/>
            <person name="Lu H.F."/>
            <person name="Shi C."/>
            <person name="Zhu S.T."/>
            <person name="Xiao Z.Y."/>
            <person name="Nan H."/>
            <person name="Yue Y."/>
            <person name="Zhu X.G."/>
            <person name="Wu Y."/>
            <person name="Hong X.N."/>
            <person name="Fan G.Y."/>
            <person name="Tong Y."/>
            <person name="Zhang D."/>
            <person name="Mao C.L."/>
            <person name="Liu Y.L."/>
            <person name="Hao S.J."/>
            <person name="Liu W.Q."/>
            <person name="Lv M.Q."/>
            <person name="Zhang H.B."/>
            <person name="Liu Y."/>
            <person name="Hu-Tang G.R."/>
            <person name="Wang J.P."/>
            <person name="Wang J.H."/>
            <person name="Sun Y.H."/>
            <person name="Ni S.B."/>
            <person name="Chen W.B."/>
            <person name="Zhang X.C."/>
            <person name="Jiao Y.N."/>
            <person name="Eichler E.E."/>
            <person name="Li G.H."/>
            <person name="Liu X."/>
            <person name="Gao L.Z."/>
        </authorList>
    </citation>
    <scope>NUCLEOTIDE SEQUENCE [LARGE SCALE GENOMIC DNA]</scope>
    <source>
        <strain evidence="3">cv. GT1</strain>
        <tissue evidence="2">Leaf</tissue>
    </source>
</reference>
<dbReference type="Proteomes" id="UP000467840">
    <property type="component" value="Unassembled WGS sequence"/>
</dbReference>
<dbReference type="InterPro" id="IPR036388">
    <property type="entry name" value="WH-like_DNA-bd_sf"/>
</dbReference>
<dbReference type="AlphaFoldDB" id="A0A6A6K397"/>
<dbReference type="EMBL" id="JAAGAX010000020">
    <property type="protein sequence ID" value="KAF2283280.1"/>
    <property type="molecule type" value="Genomic_DNA"/>
</dbReference>